<sequence length="507" mass="55190">MSEYAAPAELRETHTGLVALYADRAYKVKKAIRTDFLDFSTPELRERACVRELELNRRLASDVYIGLSHLSDPAGGPAEPVIVMRRMPEGARLSNVLADPAERGAELSALVHVLADFHATARRGSEIDAEGTAAALRRRWQVLLDSLADQRPDVVDPAVLTRIGHQAMRYIDGREPLLDNRIAAGDIIDGHGDLQAEDIFQLADGFRVLDCLDFDDRLRYLDRIDDIAFLAMDLEFRGHEDLGTRLLDDYQRVTADPAPPSLRSHYIAYRALVRAKVDAIRFGQGEEAARDRVRRHLLLSLRHLERAAVRLVLVGGLPGTGKSTVARELAAATGAVLLSSDHVRKQLRATGQVIGTTGDFGAGAYSATAKARVYAEIRAMARELLTTGHSVILDASWIDADERAYAIDLAGETHADLLQLRCQCPPSVADGRLRHRAVGDSDATPSIAAAMSRTAAGWSDATPVDTALTLADTVSLACRVWDGQDSTDPGHSSQVRPRHTSANAVVS</sequence>
<proteinExistence type="predicted"/>
<comment type="caution">
    <text evidence="2">The sequence shown here is derived from an EMBL/GenBank/DDBJ whole genome shotgun (WGS) entry which is preliminary data.</text>
</comment>
<dbReference type="Gene3D" id="3.40.50.300">
    <property type="entry name" value="P-loop containing nucleotide triphosphate hydrolases"/>
    <property type="match status" value="1"/>
</dbReference>
<dbReference type="Pfam" id="PF13671">
    <property type="entry name" value="AAA_33"/>
    <property type="match status" value="1"/>
</dbReference>
<dbReference type="SUPFAM" id="SSF52540">
    <property type="entry name" value="P-loop containing nucleoside triphosphate hydrolases"/>
    <property type="match status" value="1"/>
</dbReference>
<protein>
    <submittedName>
        <fullName evidence="2">AAA family ATPase</fullName>
    </submittedName>
</protein>
<gene>
    <name evidence="2" type="ORF">AB0I48_12040</name>
</gene>
<keyword evidence="3" id="KW-1185">Reference proteome</keyword>
<dbReference type="PANTHER" id="PTHR43883:SF1">
    <property type="entry name" value="GLUCONOKINASE"/>
    <property type="match status" value="1"/>
</dbReference>
<evidence type="ECO:0000313" key="3">
    <source>
        <dbReference type="Proteomes" id="UP001551695"/>
    </source>
</evidence>
<dbReference type="InterPro" id="IPR027417">
    <property type="entry name" value="P-loop_NTPase"/>
</dbReference>
<organism evidence="2 3">
    <name type="scientific">Nocardia aurea</name>
    <dbReference type="NCBI Taxonomy" id="2144174"/>
    <lineage>
        <taxon>Bacteria</taxon>
        <taxon>Bacillati</taxon>
        <taxon>Actinomycetota</taxon>
        <taxon>Actinomycetes</taxon>
        <taxon>Mycobacteriales</taxon>
        <taxon>Nocardiaceae</taxon>
        <taxon>Nocardia</taxon>
    </lineage>
</organism>
<dbReference type="Proteomes" id="UP001551695">
    <property type="component" value="Unassembled WGS sequence"/>
</dbReference>
<dbReference type="PANTHER" id="PTHR43883">
    <property type="entry name" value="SLR0207 PROTEIN"/>
    <property type="match status" value="1"/>
</dbReference>
<dbReference type="EMBL" id="JBFAKC010000004">
    <property type="protein sequence ID" value="MEV0708289.1"/>
    <property type="molecule type" value="Genomic_DNA"/>
</dbReference>
<reference evidence="2 3" key="1">
    <citation type="submission" date="2024-06" db="EMBL/GenBank/DDBJ databases">
        <title>The Natural Products Discovery Center: Release of the First 8490 Sequenced Strains for Exploring Actinobacteria Biosynthetic Diversity.</title>
        <authorList>
            <person name="Kalkreuter E."/>
            <person name="Kautsar S.A."/>
            <person name="Yang D."/>
            <person name="Bader C.D."/>
            <person name="Teijaro C.N."/>
            <person name="Fluegel L."/>
            <person name="Davis C.M."/>
            <person name="Simpson J.R."/>
            <person name="Lauterbach L."/>
            <person name="Steele A.D."/>
            <person name="Gui C."/>
            <person name="Meng S."/>
            <person name="Li G."/>
            <person name="Viehrig K."/>
            <person name="Ye F."/>
            <person name="Su P."/>
            <person name="Kiefer A.F."/>
            <person name="Nichols A."/>
            <person name="Cepeda A.J."/>
            <person name="Yan W."/>
            <person name="Fan B."/>
            <person name="Jiang Y."/>
            <person name="Adhikari A."/>
            <person name="Zheng C.-J."/>
            <person name="Schuster L."/>
            <person name="Cowan T.M."/>
            <person name="Smanski M.J."/>
            <person name="Chevrette M.G."/>
            <person name="De Carvalho L.P.S."/>
            <person name="Shen B."/>
        </authorList>
    </citation>
    <scope>NUCLEOTIDE SEQUENCE [LARGE SCALE GENOMIC DNA]</scope>
    <source>
        <strain evidence="2 3">NPDC050403</strain>
    </source>
</reference>
<evidence type="ECO:0000256" key="1">
    <source>
        <dbReference type="SAM" id="MobiDB-lite"/>
    </source>
</evidence>
<dbReference type="InterPro" id="IPR052732">
    <property type="entry name" value="Cell-binding_unc_protein"/>
</dbReference>
<dbReference type="InterPro" id="IPR011009">
    <property type="entry name" value="Kinase-like_dom_sf"/>
</dbReference>
<evidence type="ECO:0000313" key="2">
    <source>
        <dbReference type="EMBL" id="MEV0708289.1"/>
    </source>
</evidence>
<accession>A0ABV3FS96</accession>
<feature type="region of interest" description="Disordered" evidence="1">
    <location>
        <begin position="485"/>
        <end position="507"/>
    </location>
</feature>
<dbReference type="SUPFAM" id="SSF56112">
    <property type="entry name" value="Protein kinase-like (PK-like)"/>
    <property type="match status" value="1"/>
</dbReference>
<dbReference type="RefSeq" id="WP_357782838.1">
    <property type="nucleotide sequence ID" value="NZ_JBFAKC010000004.1"/>
</dbReference>
<name>A0ABV3FS96_9NOCA</name>